<evidence type="ECO:0000313" key="3">
    <source>
        <dbReference type="Proteomes" id="UP000191056"/>
    </source>
</evidence>
<protein>
    <recommendedName>
        <fullName evidence="5">DUF4097 family beta strand repeat protein</fullName>
    </recommendedName>
</protein>
<dbReference type="AlphaFoldDB" id="A0A1V4ITF2"/>
<organism evidence="1 3">
    <name type="scientific">Clostridium chromiireducens</name>
    <dbReference type="NCBI Taxonomy" id="225345"/>
    <lineage>
        <taxon>Bacteria</taxon>
        <taxon>Bacillati</taxon>
        <taxon>Bacillota</taxon>
        <taxon>Clostridia</taxon>
        <taxon>Eubacteriales</taxon>
        <taxon>Clostridiaceae</taxon>
        <taxon>Clostridium</taxon>
    </lineage>
</organism>
<reference evidence="2 4" key="2">
    <citation type="submission" date="2018-08" db="EMBL/GenBank/DDBJ databases">
        <title>Genome of Clostridium chromiireducens C1, DSM12136.</title>
        <authorList>
            <person name="Xing M."/>
            <person name="Wei Y."/>
            <person name="Ang E.L."/>
            <person name="Zhao H."/>
            <person name="Zhang Y."/>
        </authorList>
    </citation>
    <scope>NUCLEOTIDE SEQUENCE [LARGE SCALE GENOMIC DNA]</scope>
    <source>
        <strain evidence="2 4">C1</strain>
    </source>
</reference>
<proteinExistence type="predicted"/>
<dbReference type="RefSeq" id="WP_079439214.1">
    <property type="nucleotide sequence ID" value="NZ_JBLZIA010000012.1"/>
</dbReference>
<evidence type="ECO:0000313" key="2">
    <source>
        <dbReference type="EMBL" id="RII33831.1"/>
    </source>
</evidence>
<accession>A0A1V4ITF2</accession>
<sequence>MSNKSISAIIIIIITSFTLTSCNNVTDPYSHENNIKFFEETTPYSKEENNEYNYKITNDKLSINSKSNNLNIKKSNTSEIKISMKKIVGGKNEDKLQEALNDIQCSYENNTIQIGPIKDDSSIINSNFVETIINIPESITSLEIISSVGDVSLEGDYNTLKVHSNIGDFSYKGILKEGSVDSITGEVKMNLMQLENSYKYDIDGKIGDINIKLPKNGSICLTGAASKKAKIGKEIYVNETGAVFNINKTISEVEIDN</sequence>
<dbReference type="STRING" id="225345.CLCHR_16480"/>
<gene>
    <name evidence="1" type="ORF">CLCHR_16480</name>
    <name evidence="2" type="ORF">D2A34_11605</name>
</gene>
<dbReference type="EMBL" id="QXDJ01000003">
    <property type="protein sequence ID" value="RII33831.1"/>
    <property type="molecule type" value="Genomic_DNA"/>
</dbReference>
<dbReference type="Proteomes" id="UP000191056">
    <property type="component" value="Unassembled WGS sequence"/>
</dbReference>
<comment type="caution">
    <text evidence="1">The sequence shown here is derived from an EMBL/GenBank/DDBJ whole genome shotgun (WGS) entry which is preliminary data.</text>
</comment>
<dbReference type="EMBL" id="MZGT01000018">
    <property type="protein sequence ID" value="OPJ63308.1"/>
    <property type="molecule type" value="Genomic_DNA"/>
</dbReference>
<evidence type="ECO:0000313" key="1">
    <source>
        <dbReference type="EMBL" id="OPJ63308.1"/>
    </source>
</evidence>
<dbReference type="PROSITE" id="PS51257">
    <property type="entry name" value="PROKAR_LIPOPROTEIN"/>
    <property type="match status" value="1"/>
</dbReference>
<dbReference type="OrthoDB" id="1910176at2"/>
<reference evidence="1 3" key="1">
    <citation type="submission" date="2017-03" db="EMBL/GenBank/DDBJ databases">
        <title>Genome sequence of Clostridium chromiireducens DSM 23318.</title>
        <authorList>
            <person name="Poehlein A."/>
            <person name="Daniel R."/>
        </authorList>
    </citation>
    <scope>NUCLEOTIDE SEQUENCE [LARGE SCALE GENOMIC DNA]</scope>
    <source>
        <strain evidence="1 3">DSM 23318</strain>
    </source>
</reference>
<evidence type="ECO:0008006" key="5">
    <source>
        <dbReference type="Google" id="ProtNLM"/>
    </source>
</evidence>
<dbReference type="Proteomes" id="UP000265930">
    <property type="component" value="Unassembled WGS sequence"/>
</dbReference>
<keyword evidence="3" id="KW-1185">Reference proteome</keyword>
<name>A0A1V4ITF2_9CLOT</name>
<evidence type="ECO:0000313" key="4">
    <source>
        <dbReference type="Proteomes" id="UP000265930"/>
    </source>
</evidence>